<accession>A0ACB5S2S8</accession>
<organism evidence="1 2">
    <name type="scientific">Neofusicoccum parvum</name>
    <dbReference type="NCBI Taxonomy" id="310453"/>
    <lineage>
        <taxon>Eukaryota</taxon>
        <taxon>Fungi</taxon>
        <taxon>Dikarya</taxon>
        <taxon>Ascomycota</taxon>
        <taxon>Pezizomycotina</taxon>
        <taxon>Dothideomycetes</taxon>
        <taxon>Dothideomycetes incertae sedis</taxon>
        <taxon>Botryosphaeriales</taxon>
        <taxon>Botryosphaeriaceae</taxon>
        <taxon>Neofusicoccum</taxon>
    </lineage>
</organism>
<gene>
    <name evidence="1" type="primary">g12105</name>
    <name evidence="1" type="ORF">NpPPO83_00012105</name>
</gene>
<protein>
    <submittedName>
        <fullName evidence="1">Gmc oxidoreductase protein</fullName>
    </submittedName>
</protein>
<reference evidence="1" key="1">
    <citation type="submission" date="2024-09" db="EMBL/GenBank/DDBJ databases">
        <title>Draft Genome Sequences of Neofusicoccum parvum.</title>
        <authorList>
            <person name="Ashida A."/>
            <person name="Camagna M."/>
            <person name="Tanaka A."/>
            <person name="Takemoto D."/>
        </authorList>
    </citation>
    <scope>NUCLEOTIDE SEQUENCE</scope>
    <source>
        <strain evidence="1">PPO83</strain>
    </source>
</reference>
<keyword evidence="2" id="KW-1185">Reference proteome</keyword>
<dbReference type="Proteomes" id="UP001165186">
    <property type="component" value="Unassembled WGS sequence"/>
</dbReference>
<proteinExistence type="predicted"/>
<sequence>MRSLAASSLFALGALAANTTYDYIVVGGGTAGIIVAERLAETQKSVLLLERGGPSAYTSGNNATVSWNNTITPFDVPAYGYSIRSTTDSSTFCTDTASNAGCVLGGGGSVNAEIFVRPQEADFATWPEGWRWEDGVGEAAAALYERNPGTNNPSADGRRYGYDVYDILGGFLGENGWKEVDAIEQPNEKHDVYAYPPWNIQDSLRAGPVKTYLPLAQSLPNFTLRLHTKVVRVIRSGATATGVEIEDASGARSVISLSPSGAVVLAAGALSSPRVLFNSGIGPSSQLAIVANGTTGVTLPPRADWIDLPVGEGVRDHPIFYINLNLTSPTANLTVYDPLEPSTADISLFNGAGSGMLAQGVQRLNFWTSRAYNESRRFFQGTVSADSDNVISLKIYMTHGLTSEGALGITADGKTNFTTQPWLRTPEDKEAAVTFLNEMMASLRTSDQWTLADWMTGDELTDATALLDTYTAGAHFVRTARIGSVVDADTKVFGTENVYVVDASIHYDVPTGNTNAMVMVVAEHAARKIVAAGGVTAKDC</sequence>
<evidence type="ECO:0000313" key="1">
    <source>
        <dbReference type="EMBL" id="GME27058.1"/>
    </source>
</evidence>
<evidence type="ECO:0000313" key="2">
    <source>
        <dbReference type="Proteomes" id="UP001165186"/>
    </source>
</evidence>
<dbReference type="EMBL" id="BSXG01000033">
    <property type="protein sequence ID" value="GME27058.1"/>
    <property type="molecule type" value="Genomic_DNA"/>
</dbReference>
<comment type="caution">
    <text evidence="1">The sequence shown here is derived from an EMBL/GenBank/DDBJ whole genome shotgun (WGS) entry which is preliminary data.</text>
</comment>
<name>A0ACB5S2S8_9PEZI</name>